<organism evidence="3 4">
    <name type="scientific">Ceutorhynchus assimilis</name>
    <name type="common">cabbage seed weevil</name>
    <dbReference type="NCBI Taxonomy" id="467358"/>
    <lineage>
        <taxon>Eukaryota</taxon>
        <taxon>Metazoa</taxon>
        <taxon>Ecdysozoa</taxon>
        <taxon>Arthropoda</taxon>
        <taxon>Hexapoda</taxon>
        <taxon>Insecta</taxon>
        <taxon>Pterygota</taxon>
        <taxon>Neoptera</taxon>
        <taxon>Endopterygota</taxon>
        <taxon>Coleoptera</taxon>
        <taxon>Polyphaga</taxon>
        <taxon>Cucujiformia</taxon>
        <taxon>Curculionidae</taxon>
        <taxon>Ceutorhynchinae</taxon>
        <taxon>Ceutorhynchus</taxon>
    </lineage>
</organism>
<protein>
    <submittedName>
        <fullName evidence="3">Uncharacterized protein</fullName>
    </submittedName>
</protein>
<feature type="transmembrane region" description="Helical" evidence="2">
    <location>
        <begin position="168"/>
        <end position="191"/>
    </location>
</feature>
<dbReference type="Proteomes" id="UP001152799">
    <property type="component" value="Chromosome 1"/>
</dbReference>
<evidence type="ECO:0000256" key="1">
    <source>
        <dbReference type="SAM" id="MobiDB-lite"/>
    </source>
</evidence>
<name>A0A9N9MAM7_9CUCU</name>
<sequence>MAVPFNMPEDQNEVEVLLMQLQTLLNKLQIAVRKNQQLTQQQLSVLPASSTSSTPSNSRVRHSSNNVNNNQPQPSSSHATPPPDLLTSLSWLAGTAAGTSTSASPLTAISIRSPRRRTISETSNTDETKISITAIVKHDYCAQDFNKIDCVDSEISREIPTDGLLSKIMPASVSSCSLMTAMICFVGWHIFRAR</sequence>
<evidence type="ECO:0000313" key="4">
    <source>
        <dbReference type="Proteomes" id="UP001152799"/>
    </source>
</evidence>
<dbReference type="OrthoDB" id="7399621at2759"/>
<dbReference type="AlphaFoldDB" id="A0A9N9MAM7"/>
<dbReference type="EMBL" id="OU892277">
    <property type="protein sequence ID" value="CAG9759612.1"/>
    <property type="molecule type" value="Genomic_DNA"/>
</dbReference>
<keyword evidence="2" id="KW-1133">Transmembrane helix</keyword>
<reference evidence="3" key="1">
    <citation type="submission" date="2022-01" db="EMBL/GenBank/DDBJ databases">
        <authorList>
            <person name="King R."/>
        </authorList>
    </citation>
    <scope>NUCLEOTIDE SEQUENCE</scope>
</reference>
<feature type="region of interest" description="Disordered" evidence="1">
    <location>
        <begin position="43"/>
        <end position="84"/>
    </location>
</feature>
<accession>A0A9N9MAM7</accession>
<proteinExistence type="predicted"/>
<evidence type="ECO:0000313" key="3">
    <source>
        <dbReference type="EMBL" id="CAG9759612.1"/>
    </source>
</evidence>
<gene>
    <name evidence="3" type="ORF">CEUTPL_LOCUS359</name>
</gene>
<evidence type="ECO:0000256" key="2">
    <source>
        <dbReference type="SAM" id="Phobius"/>
    </source>
</evidence>
<keyword evidence="2" id="KW-0812">Transmembrane</keyword>
<keyword evidence="4" id="KW-1185">Reference proteome</keyword>
<feature type="compositionally biased region" description="Low complexity" evidence="1">
    <location>
        <begin position="43"/>
        <end position="78"/>
    </location>
</feature>
<keyword evidence="2" id="KW-0472">Membrane</keyword>